<dbReference type="GO" id="GO:0045820">
    <property type="term" value="P:negative regulation of glycolytic process"/>
    <property type="evidence" value="ECO:0007669"/>
    <property type="project" value="TreeGrafter"/>
</dbReference>
<accession>A0A926ERR4</accession>
<proteinExistence type="predicted"/>
<dbReference type="GO" id="GO:0005829">
    <property type="term" value="C:cytosol"/>
    <property type="evidence" value="ECO:0007669"/>
    <property type="project" value="TreeGrafter"/>
</dbReference>
<evidence type="ECO:0000256" key="1">
    <source>
        <dbReference type="ARBA" id="ARBA00022801"/>
    </source>
</evidence>
<dbReference type="PANTHER" id="PTHR46517">
    <property type="entry name" value="FRUCTOSE-2,6-BISPHOSPHATASE TIGAR"/>
    <property type="match status" value="1"/>
</dbReference>
<organism evidence="2 3">
    <name type="scientific">Youxingia wuxianensis</name>
    <dbReference type="NCBI Taxonomy" id="2763678"/>
    <lineage>
        <taxon>Bacteria</taxon>
        <taxon>Bacillati</taxon>
        <taxon>Bacillota</taxon>
        <taxon>Clostridia</taxon>
        <taxon>Eubacteriales</taxon>
        <taxon>Oscillospiraceae</taxon>
        <taxon>Youxingia</taxon>
    </lineage>
</organism>
<dbReference type="PANTHER" id="PTHR46517:SF1">
    <property type="entry name" value="FRUCTOSE-2,6-BISPHOSPHATASE TIGAR"/>
    <property type="match status" value="1"/>
</dbReference>
<dbReference type="SMART" id="SM00855">
    <property type="entry name" value="PGAM"/>
    <property type="match status" value="1"/>
</dbReference>
<keyword evidence="1" id="KW-0378">Hydrolase</keyword>
<dbReference type="Gene3D" id="3.40.50.1240">
    <property type="entry name" value="Phosphoglycerate mutase-like"/>
    <property type="match status" value="1"/>
</dbReference>
<dbReference type="InterPro" id="IPR013078">
    <property type="entry name" value="His_Pase_superF_clade-1"/>
</dbReference>
<dbReference type="InterPro" id="IPR029033">
    <property type="entry name" value="His_PPase_superfam"/>
</dbReference>
<comment type="caution">
    <text evidence="2">The sequence shown here is derived from an EMBL/GenBank/DDBJ whole genome shotgun (WGS) entry which is preliminary data.</text>
</comment>
<dbReference type="EMBL" id="JACRTD010000003">
    <property type="protein sequence ID" value="MBC8585085.1"/>
    <property type="molecule type" value="Genomic_DNA"/>
</dbReference>
<dbReference type="RefSeq" id="WP_262394864.1">
    <property type="nucleotide sequence ID" value="NZ_JACRTD010000003.1"/>
</dbReference>
<sequence length="208" mass="24225">MKVIFLRHGKTAGNIQKLYNGSTDDPLCDEGIKEIAGYIDESWYPKVDFAYISPLLRCRQTKGMIYPGVPDKIVSDLRECNFGRLEGKNHQLLKEVLWYQQWLESQKEVISYPGGEKVQYFKVRCQDAFSYCLKDAFSKGYESIAVVAHGGTIMAVMEAYAYPQRKFHEWVVGNACGYQLVLEQKDWERQRRFMDLKLIGHEIERYAR</sequence>
<dbReference type="CDD" id="cd07067">
    <property type="entry name" value="HP_PGM_like"/>
    <property type="match status" value="1"/>
</dbReference>
<dbReference type="Proteomes" id="UP000623678">
    <property type="component" value="Unassembled WGS sequence"/>
</dbReference>
<dbReference type="GO" id="GO:0004331">
    <property type="term" value="F:fructose-2,6-bisphosphate 2-phosphatase activity"/>
    <property type="evidence" value="ECO:0007669"/>
    <property type="project" value="TreeGrafter"/>
</dbReference>
<dbReference type="Pfam" id="PF00300">
    <property type="entry name" value="His_Phos_1"/>
    <property type="match status" value="1"/>
</dbReference>
<protein>
    <submittedName>
        <fullName evidence="2">Histidine phosphatase family protein</fullName>
    </submittedName>
</protein>
<keyword evidence="3" id="KW-1185">Reference proteome</keyword>
<gene>
    <name evidence="2" type="ORF">H8705_05760</name>
</gene>
<evidence type="ECO:0000313" key="3">
    <source>
        <dbReference type="Proteomes" id="UP000623678"/>
    </source>
</evidence>
<evidence type="ECO:0000313" key="2">
    <source>
        <dbReference type="EMBL" id="MBC8585085.1"/>
    </source>
</evidence>
<dbReference type="GO" id="GO:0043456">
    <property type="term" value="P:regulation of pentose-phosphate shunt"/>
    <property type="evidence" value="ECO:0007669"/>
    <property type="project" value="TreeGrafter"/>
</dbReference>
<dbReference type="InterPro" id="IPR051695">
    <property type="entry name" value="Phosphoglycerate_Mutase"/>
</dbReference>
<name>A0A926ERR4_9FIRM</name>
<dbReference type="AlphaFoldDB" id="A0A926ERR4"/>
<reference evidence="2" key="1">
    <citation type="submission" date="2020-08" db="EMBL/GenBank/DDBJ databases">
        <title>Genome public.</title>
        <authorList>
            <person name="Liu C."/>
            <person name="Sun Q."/>
        </authorList>
    </citation>
    <scope>NUCLEOTIDE SEQUENCE</scope>
    <source>
        <strain evidence="2">NSJ-64</strain>
    </source>
</reference>
<dbReference type="SUPFAM" id="SSF53254">
    <property type="entry name" value="Phosphoglycerate mutase-like"/>
    <property type="match status" value="1"/>
</dbReference>